<name>A0A9W9PIN5_9EURO</name>
<dbReference type="GO" id="GO:0046872">
    <property type="term" value="F:metal ion binding"/>
    <property type="evidence" value="ECO:0007669"/>
    <property type="project" value="UniProtKB-KW"/>
</dbReference>
<dbReference type="InterPro" id="IPR006913">
    <property type="entry name" value="CENP-V/GFA"/>
</dbReference>
<evidence type="ECO:0000256" key="1">
    <source>
        <dbReference type="ARBA" id="ARBA00005495"/>
    </source>
</evidence>
<keyword evidence="2" id="KW-0479">Metal-binding</keyword>
<dbReference type="Proteomes" id="UP001150941">
    <property type="component" value="Unassembled WGS sequence"/>
</dbReference>
<accession>A0A9W9PIN5</accession>
<proteinExistence type="inferred from homology"/>
<dbReference type="GO" id="GO:0016846">
    <property type="term" value="F:carbon-sulfur lyase activity"/>
    <property type="evidence" value="ECO:0007669"/>
    <property type="project" value="InterPro"/>
</dbReference>
<evidence type="ECO:0000313" key="6">
    <source>
        <dbReference type="EMBL" id="KAJ5247409.1"/>
    </source>
</evidence>
<dbReference type="AlphaFoldDB" id="A0A9W9PIN5"/>
<dbReference type="EMBL" id="JAPQKS010000002">
    <property type="protein sequence ID" value="KAJ5247409.1"/>
    <property type="molecule type" value="Genomic_DNA"/>
</dbReference>
<comment type="caution">
    <text evidence="6">The sequence shown here is derived from an EMBL/GenBank/DDBJ whole genome shotgun (WGS) entry which is preliminary data.</text>
</comment>
<evidence type="ECO:0000256" key="2">
    <source>
        <dbReference type="ARBA" id="ARBA00022723"/>
    </source>
</evidence>
<sequence length="142" mass="15517">MPAGSCFCKNVRVEYDGEPIVTALCHCIDCRKLTGGLYSYNFLVNTADLRITGNPKAVPKSADSGNSIKNYFCPDCGTPLYGHKLTSSGEPDEATVLRAGILDDVDVIQQQIPGVELYTARRICWVKPFEEAIQSEGMLPAR</sequence>
<feature type="domain" description="CENP-V/GFA" evidence="5">
    <location>
        <begin position="2"/>
        <end position="119"/>
    </location>
</feature>
<dbReference type="PANTHER" id="PTHR33337">
    <property type="entry name" value="GFA DOMAIN-CONTAINING PROTEIN"/>
    <property type="match status" value="1"/>
</dbReference>
<dbReference type="SUPFAM" id="SSF51316">
    <property type="entry name" value="Mss4-like"/>
    <property type="match status" value="1"/>
</dbReference>
<keyword evidence="3" id="KW-0862">Zinc</keyword>
<evidence type="ECO:0000256" key="3">
    <source>
        <dbReference type="ARBA" id="ARBA00022833"/>
    </source>
</evidence>
<keyword evidence="4" id="KW-0456">Lyase</keyword>
<evidence type="ECO:0000313" key="7">
    <source>
        <dbReference type="Proteomes" id="UP001150941"/>
    </source>
</evidence>
<evidence type="ECO:0000259" key="5">
    <source>
        <dbReference type="PROSITE" id="PS51891"/>
    </source>
</evidence>
<dbReference type="GeneID" id="83198992"/>
<reference evidence="6" key="2">
    <citation type="journal article" date="2023" name="IMA Fungus">
        <title>Comparative genomic study of the Penicillium genus elucidates a diverse pangenome and 15 lateral gene transfer events.</title>
        <authorList>
            <person name="Petersen C."/>
            <person name="Sorensen T."/>
            <person name="Nielsen M.R."/>
            <person name="Sondergaard T.E."/>
            <person name="Sorensen J.L."/>
            <person name="Fitzpatrick D.A."/>
            <person name="Frisvad J.C."/>
            <person name="Nielsen K.L."/>
        </authorList>
    </citation>
    <scope>NUCLEOTIDE SEQUENCE</scope>
    <source>
        <strain evidence="6">IBT 19713</strain>
    </source>
</reference>
<dbReference type="PANTHER" id="PTHR33337:SF30">
    <property type="entry name" value="DUF636 DOMAIN PROTEIN (AFU_ORTHOLOGUE AFUA_1G03180)"/>
    <property type="match status" value="1"/>
</dbReference>
<dbReference type="OrthoDB" id="406544at2759"/>
<protein>
    <recommendedName>
        <fullName evidence="5">CENP-V/GFA domain-containing protein</fullName>
    </recommendedName>
</protein>
<dbReference type="Gene3D" id="3.90.1590.10">
    <property type="entry name" value="glutathione-dependent formaldehyde- activating enzyme (gfa)"/>
    <property type="match status" value="1"/>
</dbReference>
<keyword evidence="7" id="KW-1185">Reference proteome</keyword>
<reference evidence="6" key="1">
    <citation type="submission" date="2022-11" db="EMBL/GenBank/DDBJ databases">
        <authorList>
            <person name="Petersen C."/>
        </authorList>
    </citation>
    <scope>NUCLEOTIDE SEQUENCE</scope>
    <source>
        <strain evidence="6">IBT 19713</strain>
    </source>
</reference>
<dbReference type="PROSITE" id="PS51891">
    <property type="entry name" value="CENP_V_GFA"/>
    <property type="match status" value="1"/>
</dbReference>
<dbReference type="InterPro" id="IPR011057">
    <property type="entry name" value="Mss4-like_sf"/>
</dbReference>
<evidence type="ECO:0000256" key="4">
    <source>
        <dbReference type="ARBA" id="ARBA00023239"/>
    </source>
</evidence>
<dbReference type="Pfam" id="PF04828">
    <property type="entry name" value="GFA"/>
    <property type="match status" value="1"/>
</dbReference>
<organism evidence="6 7">
    <name type="scientific">Penicillium chermesinum</name>
    <dbReference type="NCBI Taxonomy" id="63820"/>
    <lineage>
        <taxon>Eukaryota</taxon>
        <taxon>Fungi</taxon>
        <taxon>Dikarya</taxon>
        <taxon>Ascomycota</taxon>
        <taxon>Pezizomycotina</taxon>
        <taxon>Eurotiomycetes</taxon>
        <taxon>Eurotiomycetidae</taxon>
        <taxon>Eurotiales</taxon>
        <taxon>Aspergillaceae</taxon>
        <taxon>Penicillium</taxon>
    </lineage>
</organism>
<dbReference type="RefSeq" id="XP_058334830.1">
    <property type="nucleotide sequence ID" value="XM_058471689.1"/>
</dbReference>
<gene>
    <name evidence="6" type="ORF">N7468_002392</name>
</gene>
<comment type="similarity">
    <text evidence="1">Belongs to the Gfa family.</text>
</comment>